<dbReference type="RefSeq" id="XP_033665840.1">
    <property type="nucleotide sequence ID" value="XM_033807423.1"/>
</dbReference>
<evidence type="ECO:0000256" key="1">
    <source>
        <dbReference type="SAM" id="MobiDB-lite"/>
    </source>
</evidence>
<evidence type="ECO:0000313" key="2">
    <source>
        <dbReference type="EMBL" id="KAF2164951.1"/>
    </source>
</evidence>
<feature type="compositionally biased region" description="Low complexity" evidence="1">
    <location>
        <begin position="7"/>
        <end position="19"/>
    </location>
</feature>
<protein>
    <submittedName>
        <fullName evidence="2">Uncharacterized protein</fullName>
    </submittedName>
</protein>
<dbReference type="Proteomes" id="UP000799537">
    <property type="component" value="Unassembled WGS sequence"/>
</dbReference>
<organism evidence="2 3">
    <name type="scientific">Zasmidium cellare ATCC 36951</name>
    <dbReference type="NCBI Taxonomy" id="1080233"/>
    <lineage>
        <taxon>Eukaryota</taxon>
        <taxon>Fungi</taxon>
        <taxon>Dikarya</taxon>
        <taxon>Ascomycota</taxon>
        <taxon>Pezizomycotina</taxon>
        <taxon>Dothideomycetes</taxon>
        <taxon>Dothideomycetidae</taxon>
        <taxon>Mycosphaerellales</taxon>
        <taxon>Mycosphaerellaceae</taxon>
        <taxon>Zasmidium</taxon>
    </lineage>
</organism>
<dbReference type="GeneID" id="54560695"/>
<sequence length="414" mass="44307">MLPEPGPSSAIPAGSSDISTRPIASTRHRRQESFRSLRSQGSDGSGIASSPTYPYPPPPTATQSTFGFQYPLPPSNPPGYEVPTAYLDLDLIILKANQSYRQIMAAGQEAAGRQLSDIAAPADGETFQSIRNRLRLERDNRDPAYMPPINQPGQDPLQGAVEADVERYTQGSDDNTYTWTQTQLGPAAQTFPARVRLAKANTYFVAITLPSFRPVDQPPPAPPPIFTRIPQPLAPGIQTQTPESYASPARQMATQSAPPAGYLTFPGAVVPSQPAPRSAGQTASSRTFPGTQPPLRYQQPQPPPTFAPFQPATGTSRLPVAEPPTEANPPYTPRSTTRELPPPGTPDRGGIQLPPIVASPAPGGGQPGPIAAGPSESRPPTQQGETSEAEVDDDGRPESSRKRRRMDIDDVLHR</sequence>
<gene>
    <name evidence="2" type="ORF">M409DRAFT_24853</name>
</gene>
<feature type="region of interest" description="Disordered" evidence="1">
    <location>
        <begin position="231"/>
        <end position="414"/>
    </location>
</feature>
<dbReference type="AlphaFoldDB" id="A0A6A6CD31"/>
<proteinExistence type="predicted"/>
<reference evidence="2" key="1">
    <citation type="journal article" date="2020" name="Stud. Mycol.">
        <title>101 Dothideomycetes genomes: a test case for predicting lifestyles and emergence of pathogens.</title>
        <authorList>
            <person name="Haridas S."/>
            <person name="Albert R."/>
            <person name="Binder M."/>
            <person name="Bloem J."/>
            <person name="Labutti K."/>
            <person name="Salamov A."/>
            <person name="Andreopoulos B."/>
            <person name="Baker S."/>
            <person name="Barry K."/>
            <person name="Bills G."/>
            <person name="Bluhm B."/>
            <person name="Cannon C."/>
            <person name="Castanera R."/>
            <person name="Culley D."/>
            <person name="Daum C."/>
            <person name="Ezra D."/>
            <person name="Gonzalez J."/>
            <person name="Henrissat B."/>
            <person name="Kuo A."/>
            <person name="Liang C."/>
            <person name="Lipzen A."/>
            <person name="Lutzoni F."/>
            <person name="Magnuson J."/>
            <person name="Mondo S."/>
            <person name="Nolan M."/>
            <person name="Ohm R."/>
            <person name="Pangilinan J."/>
            <person name="Park H.-J."/>
            <person name="Ramirez L."/>
            <person name="Alfaro M."/>
            <person name="Sun H."/>
            <person name="Tritt A."/>
            <person name="Yoshinaga Y."/>
            <person name="Zwiers L.-H."/>
            <person name="Turgeon B."/>
            <person name="Goodwin S."/>
            <person name="Spatafora J."/>
            <person name="Crous P."/>
            <person name="Grigoriev I."/>
        </authorList>
    </citation>
    <scope>NUCLEOTIDE SEQUENCE</scope>
    <source>
        <strain evidence="2">ATCC 36951</strain>
    </source>
</reference>
<evidence type="ECO:0000313" key="3">
    <source>
        <dbReference type="Proteomes" id="UP000799537"/>
    </source>
</evidence>
<feature type="compositionally biased region" description="Basic and acidic residues" evidence="1">
    <location>
        <begin position="394"/>
        <end position="414"/>
    </location>
</feature>
<name>A0A6A6CD31_ZASCE</name>
<dbReference type="EMBL" id="ML993602">
    <property type="protein sequence ID" value="KAF2164951.1"/>
    <property type="molecule type" value="Genomic_DNA"/>
</dbReference>
<dbReference type="OrthoDB" id="5575144at2759"/>
<accession>A0A6A6CD31</accession>
<feature type="region of interest" description="Disordered" evidence="1">
    <location>
        <begin position="1"/>
        <end position="72"/>
    </location>
</feature>
<keyword evidence="3" id="KW-1185">Reference proteome</keyword>
<feature type="compositionally biased region" description="Polar residues" evidence="1">
    <location>
        <begin position="279"/>
        <end position="290"/>
    </location>
</feature>